<dbReference type="CDD" id="cd06225">
    <property type="entry name" value="HAMP"/>
    <property type="match status" value="1"/>
</dbReference>
<keyword evidence="9" id="KW-1185">Reference proteome</keyword>
<dbReference type="InterPro" id="IPR004089">
    <property type="entry name" value="MCPsignal_dom"/>
</dbReference>
<dbReference type="PANTHER" id="PTHR32089">
    <property type="entry name" value="METHYL-ACCEPTING CHEMOTAXIS PROTEIN MCPB"/>
    <property type="match status" value="1"/>
</dbReference>
<dbReference type="SMART" id="SM00283">
    <property type="entry name" value="MA"/>
    <property type="match status" value="1"/>
</dbReference>
<keyword evidence="4" id="KW-0175">Coiled coil</keyword>
<dbReference type="EMBL" id="JAMSHT010000001">
    <property type="protein sequence ID" value="MCM8557898.1"/>
    <property type="molecule type" value="Genomic_DNA"/>
</dbReference>
<reference evidence="8" key="1">
    <citation type="submission" date="2022-06" db="EMBL/GenBank/DDBJ databases">
        <title>Sphingomicrobium sedimins sp. nov., a marine bacterium isolated from tidal flat.</title>
        <authorList>
            <person name="Kim C.-H."/>
            <person name="Yoo Y."/>
            <person name="Kim J.-J."/>
        </authorList>
    </citation>
    <scope>NUCLEOTIDE SEQUENCE</scope>
    <source>
        <strain evidence="8">GRR-S6-50</strain>
    </source>
</reference>
<dbReference type="PANTHER" id="PTHR32089:SF112">
    <property type="entry name" value="LYSOZYME-LIKE PROTEIN-RELATED"/>
    <property type="match status" value="1"/>
</dbReference>
<evidence type="ECO:0000259" key="7">
    <source>
        <dbReference type="PROSITE" id="PS50885"/>
    </source>
</evidence>
<evidence type="ECO:0000256" key="4">
    <source>
        <dbReference type="SAM" id="Coils"/>
    </source>
</evidence>
<dbReference type="Pfam" id="PF00672">
    <property type="entry name" value="HAMP"/>
    <property type="match status" value="1"/>
</dbReference>
<dbReference type="SUPFAM" id="SSF158472">
    <property type="entry name" value="HAMP domain-like"/>
    <property type="match status" value="1"/>
</dbReference>
<dbReference type="GO" id="GO:0016020">
    <property type="term" value="C:membrane"/>
    <property type="evidence" value="ECO:0007669"/>
    <property type="project" value="InterPro"/>
</dbReference>
<feature type="domain" description="HAMP" evidence="7">
    <location>
        <begin position="365"/>
        <end position="418"/>
    </location>
</feature>
<dbReference type="RefSeq" id="WP_252114366.1">
    <property type="nucleotide sequence ID" value="NZ_JAMSHT010000001.1"/>
</dbReference>
<keyword evidence="1 3" id="KW-0807">Transducer</keyword>
<dbReference type="Gene3D" id="1.10.287.950">
    <property type="entry name" value="Methyl-accepting chemotaxis protein"/>
    <property type="match status" value="1"/>
</dbReference>
<comment type="similarity">
    <text evidence="2">Belongs to the methyl-accepting chemotaxis (MCP) protein family.</text>
</comment>
<dbReference type="PROSITE" id="PS50111">
    <property type="entry name" value="CHEMOTAXIS_TRANSDUC_2"/>
    <property type="match status" value="1"/>
</dbReference>
<dbReference type="GO" id="GO:0007165">
    <property type="term" value="P:signal transduction"/>
    <property type="evidence" value="ECO:0007669"/>
    <property type="project" value="UniProtKB-KW"/>
</dbReference>
<feature type="transmembrane region" description="Helical" evidence="5">
    <location>
        <begin position="26"/>
        <end position="46"/>
    </location>
</feature>
<dbReference type="Proteomes" id="UP001155128">
    <property type="component" value="Unassembled WGS sequence"/>
</dbReference>
<accession>A0A9X2EH32</accession>
<evidence type="ECO:0000256" key="1">
    <source>
        <dbReference type="ARBA" id="ARBA00023224"/>
    </source>
</evidence>
<keyword evidence="5" id="KW-0812">Transmembrane</keyword>
<feature type="transmembrane region" description="Helical" evidence="5">
    <location>
        <begin position="342"/>
        <end position="364"/>
    </location>
</feature>
<keyword evidence="5" id="KW-1133">Transmembrane helix</keyword>
<dbReference type="Pfam" id="PF00015">
    <property type="entry name" value="MCPsignal"/>
    <property type="match status" value="1"/>
</dbReference>
<protein>
    <submittedName>
        <fullName evidence="8">Methyl-accepting chemotaxis protein</fullName>
    </submittedName>
</protein>
<proteinExistence type="inferred from homology"/>
<organism evidence="8 9">
    <name type="scientific">Sphingomicrobium sediminis</name>
    <dbReference type="NCBI Taxonomy" id="2950949"/>
    <lineage>
        <taxon>Bacteria</taxon>
        <taxon>Pseudomonadati</taxon>
        <taxon>Pseudomonadota</taxon>
        <taxon>Alphaproteobacteria</taxon>
        <taxon>Sphingomonadales</taxon>
        <taxon>Sphingomonadaceae</taxon>
        <taxon>Sphingomicrobium</taxon>
    </lineage>
</organism>
<sequence length="732" mass="78247">MTNPFKLAFSQAHLTISRVSRGQFSLTRAIVITIVIMAAIIVGLAASSFKGSLNDRSDAVELREAGRFTQDVIEAGEHWAVSRGLTYVALRDPNPASSETIDRILEARRTGDAAMERALDHFSPDTPTERALFDTYSTTLAEHEDMVREASSAIRLPAAERRAGIANEFLGAATRRIMAAQEMRFTSAAQVNADDDMASLNLLKHFAWEMGEYAGRERALVGGAIAAGQQIDPTTRSLIIENRGRVLNAWDSVRAINGSRSNDRAINAAMGAARQSFFVDYNNLRGEVYGASDAGTPYPVSAYVWFDSSTDAIDALLGISDAAQGLTAAWVNQRLSRSAWSIGIQSLLLFLAVLAVMGLIWVVLNEVSRPMRQLDGAMARIAKGNFDVQLPTEARALELKEIARTLEGFRGAVTERERMEREKIEAEKRDAEAREAALEADRRLVEEREQRARYLADTGNAFTRRMHETVSTLAAAADELSATADLMLESLGQTTNELSAVASETASASTHVREAAAAADQIRIAIADIATQVEEQRGSATDAADRSTQTASEVRKLSGATKDVGNMVGMIDDVAKKTGLLALNATIEAARAGEAGRGFAVVAGEVKDLSEQTAKATASAGKTVGQMDDAINRSVSGFGDVDAAIQRISQAAVAIASTVRQQTEATRQLSHGVEGAAGIADDVAVRAKRVDEGATSVLAAATQVKSSSGELAKLADAVRGDVERFLNDLQAA</sequence>
<evidence type="ECO:0000256" key="5">
    <source>
        <dbReference type="SAM" id="Phobius"/>
    </source>
</evidence>
<feature type="coiled-coil region" evidence="4">
    <location>
        <begin position="409"/>
        <end position="448"/>
    </location>
</feature>
<comment type="caution">
    <text evidence="8">The sequence shown here is derived from an EMBL/GenBank/DDBJ whole genome shotgun (WGS) entry which is preliminary data.</text>
</comment>
<dbReference type="InterPro" id="IPR003660">
    <property type="entry name" value="HAMP_dom"/>
</dbReference>
<evidence type="ECO:0000259" key="6">
    <source>
        <dbReference type="PROSITE" id="PS50111"/>
    </source>
</evidence>
<dbReference type="SUPFAM" id="SSF58104">
    <property type="entry name" value="Methyl-accepting chemotaxis protein (MCP) signaling domain"/>
    <property type="match status" value="1"/>
</dbReference>
<dbReference type="PROSITE" id="PS50885">
    <property type="entry name" value="HAMP"/>
    <property type="match status" value="1"/>
</dbReference>
<dbReference type="AlphaFoldDB" id="A0A9X2EH32"/>
<name>A0A9X2EH32_9SPHN</name>
<evidence type="ECO:0000256" key="2">
    <source>
        <dbReference type="ARBA" id="ARBA00029447"/>
    </source>
</evidence>
<feature type="domain" description="Methyl-accepting transducer" evidence="6">
    <location>
        <begin position="469"/>
        <end position="712"/>
    </location>
</feature>
<dbReference type="SMART" id="SM00304">
    <property type="entry name" value="HAMP"/>
    <property type="match status" value="1"/>
</dbReference>
<evidence type="ECO:0000313" key="9">
    <source>
        <dbReference type="Proteomes" id="UP001155128"/>
    </source>
</evidence>
<dbReference type="Gene3D" id="6.10.340.10">
    <property type="match status" value="1"/>
</dbReference>
<evidence type="ECO:0000256" key="3">
    <source>
        <dbReference type="PROSITE-ProRule" id="PRU00284"/>
    </source>
</evidence>
<gene>
    <name evidence="8" type="ORF">NDO55_08710</name>
</gene>
<keyword evidence="5" id="KW-0472">Membrane</keyword>
<evidence type="ECO:0000313" key="8">
    <source>
        <dbReference type="EMBL" id="MCM8557898.1"/>
    </source>
</evidence>